<feature type="compositionally biased region" description="Basic and acidic residues" evidence="1">
    <location>
        <begin position="199"/>
        <end position="209"/>
    </location>
</feature>
<comment type="caution">
    <text evidence="2">The sequence shown here is derived from an EMBL/GenBank/DDBJ whole genome shotgun (WGS) entry which is preliminary data.</text>
</comment>
<sequence>MRERGKSVEVEINAASSGRNNFSEFDFYAFPDIACKKHPSASSIGICPYCLKERLLKLICSDCGEHRLSSCSCSDISAPRISFLMENEIGRDQWKAPAKGKRDKTEDASVLRRSSSNCAEIKKSSNGFWKIKRLLGNMKRREKSCSENDHHAFDEMRVSRSRSVCSLRDDGWSDQYRFSSAKISDVTGEFLFDSEEARKSGFRGDRPENKGSFPFPRSVFPAKESDSFTSSIANESAASFLDIKLDLSSSLRSLRNLSSDRDSSSSAGNRMAFGSCRFTGSGNVSDEGVKRSGKRSSFWEWISWQRSSGRKINGK</sequence>
<name>A0A9P1EL24_CUSEU</name>
<dbReference type="AlphaFoldDB" id="A0A9P1EL24"/>
<proteinExistence type="predicted"/>
<dbReference type="PANTHER" id="PTHR34197:SF3">
    <property type="entry name" value="DUF740 FAMILY PROTEIN"/>
    <property type="match status" value="1"/>
</dbReference>
<reference evidence="2" key="1">
    <citation type="submission" date="2022-07" db="EMBL/GenBank/DDBJ databases">
        <authorList>
            <person name="Macas J."/>
            <person name="Novak P."/>
            <person name="Neumann P."/>
        </authorList>
    </citation>
    <scope>NUCLEOTIDE SEQUENCE</scope>
</reference>
<evidence type="ECO:0000256" key="1">
    <source>
        <dbReference type="SAM" id="MobiDB-lite"/>
    </source>
</evidence>
<gene>
    <name evidence="2" type="ORF">CEURO_LOCUS20604</name>
</gene>
<dbReference type="EMBL" id="CAMAPE010000065">
    <property type="protein sequence ID" value="CAH9114954.1"/>
    <property type="molecule type" value="Genomic_DNA"/>
</dbReference>
<organism evidence="2 3">
    <name type="scientific">Cuscuta europaea</name>
    <name type="common">European dodder</name>
    <dbReference type="NCBI Taxonomy" id="41803"/>
    <lineage>
        <taxon>Eukaryota</taxon>
        <taxon>Viridiplantae</taxon>
        <taxon>Streptophyta</taxon>
        <taxon>Embryophyta</taxon>
        <taxon>Tracheophyta</taxon>
        <taxon>Spermatophyta</taxon>
        <taxon>Magnoliopsida</taxon>
        <taxon>eudicotyledons</taxon>
        <taxon>Gunneridae</taxon>
        <taxon>Pentapetalae</taxon>
        <taxon>asterids</taxon>
        <taxon>lamiids</taxon>
        <taxon>Solanales</taxon>
        <taxon>Convolvulaceae</taxon>
        <taxon>Cuscuteae</taxon>
        <taxon>Cuscuta</taxon>
        <taxon>Cuscuta subgen. Cuscuta</taxon>
    </lineage>
</organism>
<dbReference type="OrthoDB" id="1931940at2759"/>
<keyword evidence="3" id="KW-1185">Reference proteome</keyword>
<feature type="region of interest" description="Disordered" evidence="1">
    <location>
        <begin position="274"/>
        <end position="296"/>
    </location>
</feature>
<accession>A0A9P1EL24</accession>
<protein>
    <submittedName>
        <fullName evidence="2">Uncharacterized protein</fullName>
    </submittedName>
</protein>
<feature type="region of interest" description="Disordered" evidence="1">
    <location>
        <begin position="199"/>
        <end position="218"/>
    </location>
</feature>
<dbReference type="Proteomes" id="UP001152484">
    <property type="component" value="Unassembled WGS sequence"/>
</dbReference>
<dbReference type="PANTHER" id="PTHR34197">
    <property type="entry name" value="OS04G0591300 PROTEIN"/>
    <property type="match status" value="1"/>
</dbReference>
<evidence type="ECO:0000313" key="3">
    <source>
        <dbReference type="Proteomes" id="UP001152484"/>
    </source>
</evidence>
<evidence type="ECO:0000313" key="2">
    <source>
        <dbReference type="EMBL" id="CAH9114954.1"/>
    </source>
</evidence>